<dbReference type="PANTHER" id="PTHR42754">
    <property type="entry name" value="ENDOGLUCANASE"/>
    <property type="match status" value="1"/>
</dbReference>
<gene>
    <name evidence="1" type="ORF">MSSIH_1523</name>
</gene>
<dbReference type="KEGG" id="msz:MSSIH_1523"/>
<dbReference type="InterPro" id="IPR011047">
    <property type="entry name" value="Quinoprotein_ADH-like_sf"/>
</dbReference>
<dbReference type="GeneID" id="58788152"/>
<dbReference type="PATRIC" id="fig|1434119.4.peg.1938"/>
<proteinExistence type="predicted"/>
<dbReference type="AlphaFoldDB" id="A0A0E3PDI0"/>
<dbReference type="HOGENOM" id="CLU_365892_0_0_2"/>
<evidence type="ECO:0000313" key="1">
    <source>
        <dbReference type="EMBL" id="AKB32213.1"/>
    </source>
</evidence>
<dbReference type="Proteomes" id="UP000033092">
    <property type="component" value="Chromosome"/>
</dbReference>
<reference evidence="1 2" key="1">
    <citation type="submission" date="2014-07" db="EMBL/GenBank/DDBJ databases">
        <title>Methanogenic archaea and the global carbon cycle.</title>
        <authorList>
            <person name="Henriksen J.R."/>
            <person name="Luke J."/>
            <person name="Reinhart S."/>
            <person name="Benedict M.N."/>
            <person name="Youngblut N.D."/>
            <person name="Metcalf M.E."/>
            <person name="Whitaker R.J."/>
            <person name="Metcalf W.W."/>
        </authorList>
    </citation>
    <scope>NUCLEOTIDE SEQUENCE [LARGE SCALE GENOMIC DNA]</scope>
    <source>
        <strain evidence="1 2">HI350</strain>
    </source>
</reference>
<protein>
    <recommendedName>
        <fullName evidence="3">Cell surface protein</fullName>
    </recommendedName>
</protein>
<evidence type="ECO:0008006" key="3">
    <source>
        <dbReference type="Google" id="ProtNLM"/>
    </source>
</evidence>
<accession>A0A0E3PDI0</accession>
<dbReference type="SUPFAM" id="SSF50998">
    <property type="entry name" value="Quinoprotein alcohol dehydrogenase-like"/>
    <property type="match status" value="1"/>
</dbReference>
<name>A0A0E3PDI0_9EURY</name>
<dbReference type="RefSeq" id="WP_187151894.1">
    <property type="nucleotide sequence ID" value="NZ_CP009507.1"/>
</dbReference>
<evidence type="ECO:0000313" key="2">
    <source>
        <dbReference type="Proteomes" id="UP000033092"/>
    </source>
</evidence>
<dbReference type="EMBL" id="CP009507">
    <property type="protein sequence ID" value="AKB32213.1"/>
    <property type="molecule type" value="Genomic_DNA"/>
</dbReference>
<organism evidence="1 2">
    <name type="scientific">Methanosarcina siciliae HI350</name>
    <dbReference type="NCBI Taxonomy" id="1434119"/>
    <lineage>
        <taxon>Archaea</taxon>
        <taxon>Methanobacteriati</taxon>
        <taxon>Methanobacteriota</taxon>
        <taxon>Stenosarchaea group</taxon>
        <taxon>Methanomicrobia</taxon>
        <taxon>Methanosarcinales</taxon>
        <taxon>Methanosarcinaceae</taxon>
        <taxon>Methanosarcina</taxon>
    </lineage>
</organism>
<sequence length="762" mass="85097">MKDDRFRSRKLLFGLCFAIFFTVTLTIASAESEPSIEWQKCLGGSGVDAASNIHQTSDGGYIVAGSSYSSDGNVTGNHGITDYWIVKLDTGGNIEWQKCLGGSSYDKASSIHQTSDGGYIVAGGSYSKDGNVTGNHGSSDYWIVKLDTGGDIEWQKCLGGSIEEEARSIHQTSDGGYIVAGGSYSKDGNVTGNHGERDYWVVKLEPDENEDETDLSILDINPVQVIYGCDIDEDKIVDLVAGKPIAVDVGTYLHVDRLEDLDLDQSIAFELLIDGQTCGREEKTIRELEEHRQTNIIFYPNQALEAGEHTIEAKMTPDIDDWDKDNNMLSETVEVKDTNDLYLVYVPIDETELGYFNLNPSSYGPIDMEEYASTVEDSGRFINATYPISKLTNTPMECKYYGSDLPSGSYDWLTLGGVVSDMLYIWEAGEFFTLTFADRSVGIVPDGYFEYHHIVNNPVGLYLWPINAGLVEVGYPTTTAHEIGHTYGLRLPVTGAGEEYYLKNPPYANGIWVSEKIPYTNELCFMNYAPMKYSLSRWVCDEDYEDLFKSFSTSYTPTTSLPLTNVILCSGIVYKNDTIDLMPTYFVENGITDKVPSGDYSLKILDMNKDVLDETDFDVQFFVTSDSVGTIETDVSGFAFVANYPEEASTILIQHEDKTLVEFNPHSKLLHDAIDSIPNEGFVKNPEESRKALHAKINAFEKMLEEGSFEEAQVKLEDDIEDKVKKWVVDNYQKDNPLQLSKEEVLYLINEEEDRLKIISGQ</sequence>
<dbReference type="PANTHER" id="PTHR42754:SF1">
    <property type="entry name" value="LIPOPROTEIN"/>
    <property type="match status" value="1"/>
</dbReference>